<dbReference type="AlphaFoldDB" id="A0A427A848"/>
<accession>A0A427A848</accession>
<comment type="caution">
    <text evidence="2">The sequence shown here is derived from an EMBL/GenBank/DDBJ whole genome shotgun (WGS) entry which is preliminary data.</text>
</comment>
<feature type="compositionally biased region" description="Basic and acidic residues" evidence="1">
    <location>
        <begin position="118"/>
        <end position="132"/>
    </location>
</feature>
<feature type="region of interest" description="Disordered" evidence="1">
    <location>
        <begin position="118"/>
        <end position="151"/>
    </location>
</feature>
<organism evidence="2 3">
    <name type="scientific">Ensete ventricosum</name>
    <name type="common">Abyssinian banana</name>
    <name type="synonym">Musa ensete</name>
    <dbReference type="NCBI Taxonomy" id="4639"/>
    <lineage>
        <taxon>Eukaryota</taxon>
        <taxon>Viridiplantae</taxon>
        <taxon>Streptophyta</taxon>
        <taxon>Embryophyta</taxon>
        <taxon>Tracheophyta</taxon>
        <taxon>Spermatophyta</taxon>
        <taxon>Magnoliopsida</taxon>
        <taxon>Liliopsida</taxon>
        <taxon>Zingiberales</taxon>
        <taxon>Musaceae</taxon>
        <taxon>Ensete</taxon>
    </lineage>
</organism>
<evidence type="ECO:0000256" key="1">
    <source>
        <dbReference type="SAM" id="MobiDB-lite"/>
    </source>
</evidence>
<dbReference type="Proteomes" id="UP000287651">
    <property type="component" value="Unassembled WGS sequence"/>
</dbReference>
<evidence type="ECO:0000313" key="3">
    <source>
        <dbReference type="Proteomes" id="UP000287651"/>
    </source>
</evidence>
<gene>
    <name evidence="2" type="ORF">B296_00014565</name>
</gene>
<feature type="compositionally biased region" description="Basic and acidic residues" evidence="1">
    <location>
        <begin position="140"/>
        <end position="151"/>
    </location>
</feature>
<proteinExistence type="predicted"/>
<sequence>MQARWPNLSYLAKVWDDSRAASEFGRGVLHPTPANDLYTLPSEILMAQAAKQIVMMALLDRVHDVGRLVTIMGNQTSLLEVEIDRLKMEGDPEQLAPARYQVDELHVDNAKLKSELDELTRRSEQANKEPNKLQEGLAESQHHIKEQKANYRKADDELLKLMRENETLKAELPSKSVTNYK</sequence>
<protein>
    <submittedName>
        <fullName evidence="2">Uncharacterized protein</fullName>
    </submittedName>
</protein>
<name>A0A427A848_ENSVE</name>
<reference evidence="2 3" key="1">
    <citation type="journal article" date="2014" name="Agronomy (Basel)">
        <title>A Draft Genome Sequence for Ensete ventricosum, the Drought-Tolerant Tree Against Hunger.</title>
        <authorList>
            <person name="Harrison J."/>
            <person name="Moore K.A."/>
            <person name="Paszkiewicz K."/>
            <person name="Jones T."/>
            <person name="Grant M."/>
            <person name="Ambacheew D."/>
            <person name="Muzemil S."/>
            <person name="Studholme D.J."/>
        </authorList>
    </citation>
    <scope>NUCLEOTIDE SEQUENCE [LARGE SCALE GENOMIC DNA]</scope>
</reference>
<dbReference type="EMBL" id="AMZH03003404">
    <property type="protein sequence ID" value="RRT72436.1"/>
    <property type="molecule type" value="Genomic_DNA"/>
</dbReference>
<evidence type="ECO:0000313" key="2">
    <source>
        <dbReference type="EMBL" id="RRT72436.1"/>
    </source>
</evidence>